<accession>A0A9J7ZQJ1</accession>
<dbReference type="InterPro" id="IPR027484">
    <property type="entry name" value="PInositol-4-P-5-kinase_N"/>
</dbReference>
<feature type="compositionally biased region" description="Acidic residues" evidence="25">
    <location>
        <begin position="238"/>
        <end position="256"/>
    </location>
</feature>
<dbReference type="Gene3D" id="3.30.800.10">
    <property type="entry name" value="Phosphatidylinositol Phosphate Kinase II Beta"/>
    <property type="match status" value="2"/>
</dbReference>
<evidence type="ECO:0000256" key="8">
    <source>
        <dbReference type="ARBA" id="ARBA00022741"/>
    </source>
</evidence>
<comment type="catalytic activity">
    <reaction evidence="16">
        <text>a 1,2-diacyl-sn-glycero-3-phospho-(1D-myo-inositol-5-phosphate) + ATP = a 1,2-diacyl-sn-glycero-3-phospho-(1D-myo-inositol-4,5-bisphosphate) + ADP + H(+)</text>
        <dbReference type="Rhea" id="RHEA:12280"/>
        <dbReference type="ChEBI" id="CHEBI:15378"/>
        <dbReference type="ChEBI" id="CHEBI:30616"/>
        <dbReference type="ChEBI" id="CHEBI:57795"/>
        <dbReference type="ChEBI" id="CHEBI:58456"/>
        <dbReference type="ChEBI" id="CHEBI:456216"/>
        <dbReference type="EC" id="2.7.1.149"/>
    </reaction>
    <physiologicalReaction direction="left-to-right" evidence="16">
        <dbReference type="Rhea" id="RHEA:12281"/>
    </physiologicalReaction>
</comment>
<name>A0A9J7ZQJ1_CYPCA</name>
<evidence type="ECO:0000256" key="3">
    <source>
        <dbReference type="ARBA" id="ARBA00004371"/>
    </source>
</evidence>
<dbReference type="Gene3D" id="3.30.810.10">
    <property type="entry name" value="2-Layer Sandwich"/>
    <property type="match status" value="2"/>
</dbReference>
<dbReference type="Pfam" id="PF01504">
    <property type="entry name" value="PIP5K"/>
    <property type="match status" value="1"/>
</dbReference>
<evidence type="ECO:0000256" key="21">
    <source>
        <dbReference type="ARBA" id="ARBA00041869"/>
    </source>
</evidence>
<dbReference type="PANTHER" id="PTHR23086">
    <property type="entry name" value="PHOSPHATIDYLINOSITOL-4-PHOSPHATE 5-KINASE"/>
    <property type="match status" value="1"/>
</dbReference>
<dbReference type="GeneTree" id="ENSGT00940000156508"/>
<dbReference type="Ensembl" id="ENSCCRT00000166540.1">
    <property type="protein sequence ID" value="ENSCCRP00000131455.1"/>
    <property type="gene ID" value="ENSCCRG00000012268.2"/>
</dbReference>
<comment type="subcellular location">
    <subcellularLocation>
        <location evidence="2">Cell membrane</location>
    </subcellularLocation>
    <subcellularLocation>
        <location evidence="4">Cytoplasm</location>
    </subcellularLocation>
    <subcellularLocation>
        <location evidence="3">Lysosome</location>
    </subcellularLocation>
    <subcellularLocation>
        <location evidence="1">Nucleus</location>
    </subcellularLocation>
</comment>
<evidence type="ECO:0000256" key="12">
    <source>
        <dbReference type="ARBA" id="ARBA00023136"/>
    </source>
</evidence>
<evidence type="ECO:0000256" key="24">
    <source>
        <dbReference type="PROSITE-ProRule" id="PRU00781"/>
    </source>
</evidence>
<feature type="region of interest" description="Disordered" evidence="25">
    <location>
        <begin position="233"/>
        <end position="281"/>
    </location>
</feature>
<dbReference type="InterPro" id="IPR002498">
    <property type="entry name" value="PInositol-4-P-4/5-kinase_core"/>
</dbReference>
<dbReference type="PANTHER" id="PTHR23086:SF21">
    <property type="entry name" value="PHOSPHATIDYLINOSITOL 5-PHOSPHATE 4-KINASE TYPE-2 ALPHA"/>
    <property type="match status" value="1"/>
</dbReference>
<keyword evidence="12" id="KW-0472">Membrane</keyword>
<evidence type="ECO:0000256" key="15">
    <source>
        <dbReference type="ARBA" id="ARBA00036478"/>
    </source>
</evidence>
<feature type="domain" description="PIPK" evidence="26">
    <location>
        <begin position="1"/>
        <end position="357"/>
    </location>
</feature>
<evidence type="ECO:0000256" key="5">
    <source>
        <dbReference type="ARBA" id="ARBA00022475"/>
    </source>
</evidence>
<comment type="catalytic activity">
    <reaction evidence="15">
        <text>1,2-dihexadecanoyl-sn-glycero-3-phospho-(1D-myo-inositol-5-phosphate) + ATP = 1,2-dihexadecanoyl-sn-glycero-3-phospho-(1D-myo-inositol-4,5-bisphosphate) + ADP + H(+)</text>
        <dbReference type="Rhea" id="RHEA:55992"/>
        <dbReference type="ChEBI" id="CHEBI:15378"/>
        <dbReference type="ChEBI" id="CHEBI:30616"/>
        <dbReference type="ChEBI" id="CHEBI:83423"/>
        <dbReference type="ChEBI" id="CHEBI:84968"/>
        <dbReference type="ChEBI" id="CHEBI:456216"/>
    </reaction>
    <physiologicalReaction direction="left-to-right" evidence="15">
        <dbReference type="Rhea" id="RHEA:55993"/>
    </physiologicalReaction>
</comment>
<evidence type="ECO:0000256" key="25">
    <source>
        <dbReference type="SAM" id="MobiDB-lite"/>
    </source>
</evidence>
<dbReference type="GO" id="GO:0016309">
    <property type="term" value="F:1-phosphatidylinositol-5-phosphate 4-kinase activity"/>
    <property type="evidence" value="ECO:0007669"/>
    <property type="project" value="UniProtKB-EC"/>
</dbReference>
<evidence type="ECO:0000256" key="9">
    <source>
        <dbReference type="ARBA" id="ARBA00022777"/>
    </source>
</evidence>
<sequence>MASAASNLAASIARKTKTKKKHFVSQKVKLFRASDPLLSVLMWGVNHSINELSHIQIPVMLMPDDFKANSKIKVDNHLFNKENMPSHFKFKEYCPLVFRNLRERFSIDDQEYQYIVECHGNTLLPQFLGMYRLTVDGDETYMTVTRNVFSHRLPVYKKYDLKGSTVAREASDKEKTKELPTYKDNDFINDGQKIYIDEENKKMFLEKLKNDVEFLAQLKLMDYSLLVGIHDVERGEQEQPEEESEDNDAGEEEGTESDGGATGSPPDSPSNTLDSNRPLGPGEFDPAIDVYAIKSHENAPKKEIYFMAVIDILTPYDAKKKAAHAAKTVKHGAGAEISTVNPEQYSKRFYDFITTILS</sequence>
<evidence type="ECO:0000256" key="23">
    <source>
        <dbReference type="ARBA" id="ARBA00042280"/>
    </source>
</evidence>
<evidence type="ECO:0000256" key="2">
    <source>
        <dbReference type="ARBA" id="ARBA00004236"/>
    </source>
</evidence>
<dbReference type="AlphaFoldDB" id="A0A9J7ZQJ1"/>
<reference evidence="27" key="1">
    <citation type="submission" date="2025-08" db="UniProtKB">
        <authorList>
            <consortium name="Ensembl"/>
        </authorList>
    </citation>
    <scope>IDENTIFICATION</scope>
</reference>
<dbReference type="SMART" id="SM00330">
    <property type="entry name" value="PIPKc"/>
    <property type="match status" value="1"/>
</dbReference>
<evidence type="ECO:0000313" key="28">
    <source>
        <dbReference type="Proteomes" id="UP001108240"/>
    </source>
</evidence>
<evidence type="ECO:0000256" key="22">
    <source>
        <dbReference type="ARBA" id="ARBA00042005"/>
    </source>
</evidence>
<dbReference type="GO" id="GO:0046854">
    <property type="term" value="P:phosphatidylinositol phosphate biosynthetic process"/>
    <property type="evidence" value="ECO:0007669"/>
    <property type="project" value="TreeGrafter"/>
</dbReference>
<dbReference type="Proteomes" id="UP001108240">
    <property type="component" value="Unplaced"/>
</dbReference>
<dbReference type="PROSITE" id="PS51455">
    <property type="entry name" value="PIPK"/>
    <property type="match status" value="1"/>
</dbReference>
<evidence type="ECO:0000313" key="27">
    <source>
        <dbReference type="Ensembl" id="ENSCCRP00000131455.1"/>
    </source>
</evidence>
<evidence type="ECO:0000256" key="18">
    <source>
        <dbReference type="ARBA" id="ARBA00039039"/>
    </source>
</evidence>
<dbReference type="GO" id="GO:0016308">
    <property type="term" value="F:1-phosphatidylinositol-4-phosphate 5-kinase activity"/>
    <property type="evidence" value="ECO:0007669"/>
    <property type="project" value="TreeGrafter"/>
</dbReference>
<evidence type="ECO:0000256" key="11">
    <source>
        <dbReference type="ARBA" id="ARBA00023098"/>
    </source>
</evidence>
<proteinExistence type="predicted"/>
<keyword evidence="14" id="KW-0539">Nucleus</keyword>
<evidence type="ECO:0000256" key="13">
    <source>
        <dbReference type="ARBA" id="ARBA00023228"/>
    </source>
</evidence>
<evidence type="ECO:0000256" key="4">
    <source>
        <dbReference type="ARBA" id="ARBA00004496"/>
    </source>
</evidence>
<keyword evidence="7 24" id="KW-0808">Transferase</keyword>
<dbReference type="GO" id="GO:0005764">
    <property type="term" value="C:lysosome"/>
    <property type="evidence" value="ECO:0007669"/>
    <property type="project" value="UniProtKB-SubCell"/>
</dbReference>
<evidence type="ECO:0000256" key="10">
    <source>
        <dbReference type="ARBA" id="ARBA00022840"/>
    </source>
</evidence>
<dbReference type="SUPFAM" id="SSF56104">
    <property type="entry name" value="SAICAR synthase-like"/>
    <property type="match status" value="1"/>
</dbReference>
<keyword evidence="9 24" id="KW-0418">Kinase</keyword>
<dbReference type="GO" id="GO:0005886">
    <property type="term" value="C:plasma membrane"/>
    <property type="evidence" value="ECO:0007669"/>
    <property type="project" value="UniProtKB-SubCell"/>
</dbReference>
<dbReference type="FunFam" id="3.30.810.10:FF:000004">
    <property type="entry name" value="Phosphatidylinositol 5-phosphate 4-kinase type-2 beta"/>
    <property type="match status" value="1"/>
</dbReference>
<evidence type="ECO:0000256" key="17">
    <source>
        <dbReference type="ARBA" id="ARBA00036950"/>
    </source>
</evidence>
<evidence type="ECO:0000256" key="14">
    <source>
        <dbReference type="ARBA" id="ARBA00023242"/>
    </source>
</evidence>
<keyword evidence="5" id="KW-1003">Cell membrane</keyword>
<evidence type="ECO:0000256" key="6">
    <source>
        <dbReference type="ARBA" id="ARBA00022490"/>
    </source>
</evidence>
<keyword evidence="10 24" id="KW-0067">ATP-binding</keyword>
<evidence type="ECO:0000256" key="1">
    <source>
        <dbReference type="ARBA" id="ARBA00004123"/>
    </source>
</evidence>
<keyword evidence="11" id="KW-0443">Lipid metabolism</keyword>
<dbReference type="GO" id="GO:0005634">
    <property type="term" value="C:nucleus"/>
    <property type="evidence" value="ECO:0007669"/>
    <property type="project" value="UniProtKB-SubCell"/>
</dbReference>
<evidence type="ECO:0000256" key="19">
    <source>
        <dbReference type="ARBA" id="ARBA00040083"/>
    </source>
</evidence>
<protein>
    <recommendedName>
        <fullName evidence="19">Phosphatidylinositol 5-phosphate 4-kinase type-2 alpha</fullName>
        <ecNumber evidence="18">2.7.1.149</ecNumber>
    </recommendedName>
    <alternativeName>
        <fullName evidence="20">1-phosphatidylinositol 5-phosphate 4-kinase 2-alpha</fullName>
    </alternativeName>
    <alternativeName>
        <fullName evidence="23">Diphosphoinositide kinase 2-alpha</fullName>
    </alternativeName>
    <alternativeName>
        <fullName evidence="22">Phosphatidylinositol 5-phosphate 4-kinase type II alpha</fullName>
    </alternativeName>
    <alternativeName>
        <fullName evidence="21">PtdIns(5)P-4-kinase isoform 2-alpha</fullName>
    </alternativeName>
</protein>
<keyword evidence="28" id="KW-1185">Reference proteome</keyword>
<dbReference type="EC" id="2.7.1.149" evidence="18"/>
<dbReference type="InterPro" id="IPR027483">
    <property type="entry name" value="PInositol-4-P-4/5-kinase_C_sf"/>
</dbReference>
<keyword evidence="6" id="KW-0963">Cytoplasm</keyword>
<reference evidence="27" key="2">
    <citation type="submission" date="2025-09" db="UniProtKB">
        <authorList>
            <consortium name="Ensembl"/>
        </authorList>
    </citation>
    <scope>IDENTIFICATION</scope>
</reference>
<evidence type="ECO:0000256" key="16">
    <source>
        <dbReference type="ARBA" id="ARBA00036698"/>
    </source>
</evidence>
<keyword evidence="13" id="KW-0458">Lysosome</keyword>
<comment type="catalytic activity">
    <reaction evidence="17">
        <text>1,2-dihexadecanoyl-sn-glycero-3-phospho-(1D-myo-inositol-5-phosphate) + GTP = 1,2-dihexadecanoyl-sn-glycero-3-phospho-(1D-myo-inositol-4,5-bisphosphate) + GDP + H(+)</text>
        <dbReference type="Rhea" id="RHEA:55964"/>
        <dbReference type="ChEBI" id="CHEBI:15378"/>
        <dbReference type="ChEBI" id="CHEBI:37565"/>
        <dbReference type="ChEBI" id="CHEBI:58189"/>
        <dbReference type="ChEBI" id="CHEBI:83423"/>
        <dbReference type="ChEBI" id="CHEBI:84968"/>
    </reaction>
    <physiologicalReaction direction="left-to-right" evidence="17">
        <dbReference type="Rhea" id="RHEA:55965"/>
    </physiologicalReaction>
</comment>
<keyword evidence="8 24" id="KW-0547">Nucleotide-binding</keyword>
<evidence type="ECO:0000259" key="26">
    <source>
        <dbReference type="PROSITE" id="PS51455"/>
    </source>
</evidence>
<dbReference type="FunFam" id="3.30.810.10:FF:000003">
    <property type="entry name" value="Phosphatidylinositol 5-phosphate 4-kinase type-2 beta"/>
    <property type="match status" value="1"/>
</dbReference>
<dbReference type="InterPro" id="IPR023610">
    <property type="entry name" value="PInositol-4/5-P-5/4-kinase"/>
</dbReference>
<evidence type="ECO:0000256" key="7">
    <source>
        <dbReference type="ARBA" id="ARBA00022679"/>
    </source>
</evidence>
<organism evidence="27 28">
    <name type="scientific">Cyprinus carpio carpio</name>
    <dbReference type="NCBI Taxonomy" id="630221"/>
    <lineage>
        <taxon>Eukaryota</taxon>
        <taxon>Metazoa</taxon>
        <taxon>Chordata</taxon>
        <taxon>Craniata</taxon>
        <taxon>Vertebrata</taxon>
        <taxon>Euteleostomi</taxon>
        <taxon>Actinopterygii</taxon>
        <taxon>Neopterygii</taxon>
        <taxon>Teleostei</taxon>
        <taxon>Ostariophysi</taxon>
        <taxon>Cypriniformes</taxon>
        <taxon>Cyprinidae</taxon>
        <taxon>Cyprininae</taxon>
        <taxon>Cyprinus</taxon>
    </lineage>
</organism>
<dbReference type="GO" id="GO:0005524">
    <property type="term" value="F:ATP binding"/>
    <property type="evidence" value="ECO:0007669"/>
    <property type="project" value="UniProtKB-UniRule"/>
</dbReference>
<evidence type="ECO:0000256" key="20">
    <source>
        <dbReference type="ARBA" id="ARBA00041775"/>
    </source>
</evidence>